<feature type="region of interest" description="Disordered" evidence="9">
    <location>
        <begin position="1"/>
        <end position="31"/>
    </location>
</feature>
<feature type="transmembrane region" description="Helical" evidence="8">
    <location>
        <begin position="262"/>
        <end position="280"/>
    </location>
</feature>
<dbReference type="GO" id="GO:0005886">
    <property type="term" value="C:plasma membrane"/>
    <property type="evidence" value="ECO:0007669"/>
    <property type="project" value="UniProtKB-SubCell"/>
</dbReference>
<evidence type="ECO:0000256" key="7">
    <source>
        <dbReference type="ARBA" id="ARBA00023136"/>
    </source>
</evidence>
<reference evidence="11" key="1">
    <citation type="journal article" date="2014" name="Int. J. Syst. Evol. Microbiol.">
        <title>Complete genome sequence of Corynebacterium casei LMG S-19264T (=DSM 44701T), isolated from a smear-ripened cheese.</title>
        <authorList>
            <consortium name="US DOE Joint Genome Institute (JGI-PGF)"/>
            <person name="Walter F."/>
            <person name="Albersmeier A."/>
            <person name="Kalinowski J."/>
            <person name="Ruckert C."/>
        </authorList>
    </citation>
    <scope>NUCLEOTIDE SEQUENCE</scope>
    <source>
        <strain evidence="11">CGMCC 4.7308</strain>
    </source>
</reference>
<reference evidence="11" key="2">
    <citation type="submission" date="2020-09" db="EMBL/GenBank/DDBJ databases">
        <authorList>
            <person name="Sun Q."/>
            <person name="Zhou Y."/>
        </authorList>
    </citation>
    <scope>NUCLEOTIDE SEQUENCE</scope>
    <source>
        <strain evidence="11">CGMCC 4.7308</strain>
    </source>
</reference>
<dbReference type="PANTHER" id="PTHR43357:SF4">
    <property type="entry name" value="INNER MEMBRANE ABC TRANSPORTER PERMEASE PROTEIN YDCV"/>
    <property type="match status" value="1"/>
</dbReference>
<dbReference type="Proteomes" id="UP000655208">
    <property type="component" value="Unassembled WGS sequence"/>
</dbReference>
<evidence type="ECO:0000313" key="12">
    <source>
        <dbReference type="Proteomes" id="UP000655208"/>
    </source>
</evidence>
<organism evidence="11 12">
    <name type="scientific">Nakamurella endophytica</name>
    <dbReference type="NCBI Taxonomy" id="1748367"/>
    <lineage>
        <taxon>Bacteria</taxon>
        <taxon>Bacillati</taxon>
        <taxon>Actinomycetota</taxon>
        <taxon>Actinomycetes</taxon>
        <taxon>Nakamurellales</taxon>
        <taxon>Nakamurellaceae</taxon>
        <taxon>Nakamurella</taxon>
    </lineage>
</organism>
<evidence type="ECO:0000256" key="1">
    <source>
        <dbReference type="ARBA" id="ARBA00004429"/>
    </source>
</evidence>
<feature type="domain" description="ABC transmembrane type-1" evidence="10">
    <location>
        <begin position="93"/>
        <end position="281"/>
    </location>
</feature>
<name>A0A917WB30_9ACTN</name>
<comment type="similarity">
    <text evidence="8">Belongs to the binding-protein-dependent transport system permease family.</text>
</comment>
<protein>
    <submittedName>
        <fullName evidence="11">ABC transporter membrane protein</fullName>
    </submittedName>
</protein>
<keyword evidence="2 8" id="KW-0813">Transport</keyword>
<accession>A0A917WB30</accession>
<dbReference type="InterPro" id="IPR000515">
    <property type="entry name" value="MetI-like"/>
</dbReference>
<evidence type="ECO:0000259" key="10">
    <source>
        <dbReference type="PROSITE" id="PS50928"/>
    </source>
</evidence>
<dbReference type="PROSITE" id="PS50928">
    <property type="entry name" value="ABC_TM1"/>
    <property type="match status" value="1"/>
</dbReference>
<keyword evidence="12" id="KW-1185">Reference proteome</keyword>
<keyword evidence="3" id="KW-1003">Cell membrane</keyword>
<dbReference type="EMBL" id="BMNA01000001">
    <property type="protein sequence ID" value="GGL89081.1"/>
    <property type="molecule type" value="Genomic_DNA"/>
</dbReference>
<evidence type="ECO:0000256" key="5">
    <source>
        <dbReference type="ARBA" id="ARBA00022692"/>
    </source>
</evidence>
<proteinExistence type="inferred from homology"/>
<dbReference type="GO" id="GO:0055085">
    <property type="term" value="P:transmembrane transport"/>
    <property type="evidence" value="ECO:0007669"/>
    <property type="project" value="InterPro"/>
</dbReference>
<comment type="subcellular location">
    <subcellularLocation>
        <location evidence="1">Cell inner membrane</location>
        <topology evidence="1">Multi-pass membrane protein</topology>
    </subcellularLocation>
    <subcellularLocation>
        <location evidence="8">Cell membrane</location>
        <topology evidence="8">Multi-pass membrane protein</topology>
    </subcellularLocation>
</comment>
<evidence type="ECO:0000256" key="8">
    <source>
        <dbReference type="RuleBase" id="RU363032"/>
    </source>
</evidence>
<dbReference type="CDD" id="cd06261">
    <property type="entry name" value="TM_PBP2"/>
    <property type="match status" value="1"/>
</dbReference>
<evidence type="ECO:0000256" key="4">
    <source>
        <dbReference type="ARBA" id="ARBA00022519"/>
    </source>
</evidence>
<keyword evidence="5 8" id="KW-0812">Transmembrane</keyword>
<evidence type="ECO:0000256" key="2">
    <source>
        <dbReference type="ARBA" id="ARBA00022448"/>
    </source>
</evidence>
<keyword evidence="4" id="KW-0997">Cell inner membrane</keyword>
<feature type="compositionally biased region" description="Low complexity" evidence="9">
    <location>
        <begin position="8"/>
        <end position="20"/>
    </location>
</feature>
<dbReference type="SUPFAM" id="SSF161098">
    <property type="entry name" value="MetI-like"/>
    <property type="match status" value="1"/>
</dbReference>
<dbReference type="PANTHER" id="PTHR43357">
    <property type="entry name" value="INNER MEMBRANE ABC TRANSPORTER PERMEASE PROTEIN YDCV"/>
    <property type="match status" value="1"/>
</dbReference>
<evidence type="ECO:0000256" key="3">
    <source>
        <dbReference type="ARBA" id="ARBA00022475"/>
    </source>
</evidence>
<feature type="transmembrane region" description="Helical" evidence="8">
    <location>
        <begin position="205"/>
        <end position="227"/>
    </location>
</feature>
<dbReference type="RefSeq" id="WP_229673660.1">
    <property type="nucleotide sequence ID" value="NZ_BMNA01000001.1"/>
</dbReference>
<dbReference type="InterPro" id="IPR035906">
    <property type="entry name" value="MetI-like_sf"/>
</dbReference>
<feature type="transmembrane region" description="Helical" evidence="8">
    <location>
        <begin position="233"/>
        <end position="255"/>
    </location>
</feature>
<feature type="transmembrane region" description="Helical" evidence="8">
    <location>
        <begin position="131"/>
        <end position="153"/>
    </location>
</feature>
<evidence type="ECO:0000313" key="11">
    <source>
        <dbReference type="EMBL" id="GGL89081.1"/>
    </source>
</evidence>
<evidence type="ECO:0000256" key="6">
    <source>
        <dbReference type="ARBA" id="ARBA00022989"/>
    </source>
</evidence>
<feature type="transmembrane region" description="Helical" evidence="8">
    <location>
        <begin position="40"/>
        <end position="61"/>
    </location>
</feature>
<dbReference type="Gene3D" id="1.10.3720.10">
    <property type="entry name" value="MetI-like"/>
    <property type="match status" value="1"/>
</dbReference>
<feature type="transmembrane region" description="Helical" evidence="8">
    <location>
        <begin position="89"/>
        <end position="110"/>
    </location>
</feature>
<dbReference type="AlphaFoldDB" id="A0A917WB30"/>
<gene>
    <name evidence="11" type="ORF">GCM10011594_05900</name>
</gene>
<keyword evidence="6 8" id="KW-1133">Transmembrane helix</keyword>
<keyword evidence="7 8" id="KW-0472">Membrane</keyword>
<evidence type="ECO:0000256" key="9">
    <source>
        <dbReference type="SAM" id="MobiDB-lite"/>
    </source>
</evidence>
<sequence>MSGTRATVPVRPGPGRAAPSRRPDRPTAGPRARAVVPPALAALAAVVALLPLVPLLVWAFAGQWRYPALWPQRLSLRGVRQLVDPANRILPALALSVGIGVTVAVLACLLGFPAGRAVGLHRFRGRRAVQFLLLAPVLVPGLAVTLGLQVFAIRVGLADTVAGVVLVQLVPTVPYAATLLGAGFANVDREYEAQARALGARPWQVLSRVTVPLVWPALRAALLFTFLISWSDFILTLLIGGGQVQTLPLMLFAAVGSADSTVAAALALLVVAPPLVLVALNARVLTGGNGAAVGLGHW</sequence>
<comment type="caution">
    <text evidence="11">The sequence shown here is derived from an EMBL/GenBank/DDBJ whole genome shotgun (WGS) entry which is preliminary data.</text>
</comment>
<feature type="transmembrane region" description="Helical" evidence="8">
    <location>
        <begin position="165"/>
        <end position="185"/>
    </location>
</feature>
<dbReference type="Pfam" id="PF00528">
    <property type="entry name" value="BPD_transp_1"/>
    <property type="match status" value="1"/>
</dbReference>